<feature type="domain" description="Cardiolipin synthase N-terminal" evidence="7">
    <location>
        <begin position="32"/>
        <end position="71"/>
    </location>
</feature>
<dbReference type="EMBL" id="FOHB01000001">
    <property type="protein sequence ID" value="SER79121.1"/>
    <property type="molecule type" value="Genomic_DNA"/>
</dbReference>
<evidence type="ECO:0000256" key="4">
    <source>
        <dbReference type="ARBA" id="ARBA00022989"/>
    </source>
</evidence>
<dbReference type="GO" id="GO:0005886">
    <property type="term" value="C:plasma membrane"/>
    <property type="evidence" value="ECO:0007669"/>
    <property type="project" value="UniProtKB-SubCell"/>
</dbReference>
<evidence type="ECO:0000256" key="1">
    <source>
        <dbReference type="ARBA" id="ARBA00004651"/>
    </source>
</evidence>
<evidence type="ECO:0000259" key="7">
    <source>
        <dbReference type="Pfam" id="PF13396"/>
    </source>
</evidence>
<evidence type="ECO:0000313" key="8">
    <source>
        <dbReference type="EMBL" id="SER79121.1"/>
    </source>
</evidence>
<gene>
    <name evidence="8" type="ORF">SAMN05216199_1230</name>
</gene>
<evidence type="ECO:0000256" key="5">
    <source>
        <dbReference type="ARBA" id="ARBA00023136"/>
    </source>
</evidence>
<evidence type="ECO:0000256" key="6">
    <source>
        <dbReference type="SAM" id="Phobius"/>
    </source>
</evidence>
<proteinExistence type="predicted"/>
<evidence type="ECO:0000256" key="2">
    <source>
        <dbReference type="ARBA" id="ARBA00022475"/>
    </source>
</evidence>
<dbReference type="OrthoDB" id="5125307at2"/>
<name>A0A1H9S295_9MICO</name>
<feature type="transmembrane region" description="Helical" evidence="6">
    <location>
        <begin position="50"/>
        <end position="69"/>
    </location>
</feature>
<accession>A0A1H9S295</accession>
<keyword evidence="4 6" id="KW-1133">Transmembrane helix</keyword>
<dbReference type="InterPro" id="IPR027379">
    <property type="entry name" value="CLS_N"/>
</dbReference>
<reference evidence="9" key="1">
    <citation type="submission" date="2016-10" db="EMBL/GenBank/DDBJ databases">
        <authorList>
            <person name="Varghese N."/>
            <person name="Submissions S."/>
        </authorList>
    </citation>
    <scope>NUCLEOTIDE SEQUENCE [LARGE SCALE GENOMIC DNA]</scope>
    <source>
        <strain evidence="9">CGMCC 1.6963</strain>
    </source>
</reference>
<dbReference type="STRING" id="587636.SAMN05216199_1230"/>
<keyword evidence="2" id="KW-1003">Cell membrane</keyword>
<evidence type="ECO:0000256" key="3">
    <source>
        <dbReference type="ARBA" id="ARBA00022692"/>
    </source>
</evidence>
<evidence type="ECO:0000313" key="9">
    <source>
        <dbReference type="Proteomes" id="UP000199019"/>
    </source>
</evidence>
<keyword evidence="3 6" id="KW-0812">Transmembrane</keyword>
<organism evidence="8 9">
    <name type="scientific">Pedococcus cremeus</name>
    <dbReference type="NCBI Taxonomy" id="587636"/>
    <lineage>
        <taxon>Bacteria</taxon>
        <taxon>Bacillati</taxon>
        <taxon>Actinomycetota</taxon>
        <taxon>Actinomycetes</taxon>
        <taxon>Micrococcales</taxon>
        <taxon>Intrasporangiaceae</taxon>
        <taxon>Pedococcus</taxon>
    </lineage>
</organism>
<comment type="subcellular location">
    <subcellularLocation>
        <location evidence="1">Cell membrane</location>
        <topology evidence="1">Multi-pass membrane protein</topology>
    </subcellularLocation>
</comment>
<dbReference type="Pfam" id="PF13396">
    <property type="entry name" value="PLDc_N"/>
    <property type="match status" value="1"/>
</dbReference>
<dbReference type="AlphaFoldDB" id="A0A1H9S295"/>
<protein>
    <submittedName>
        <fullName evidence="8">Phospholipase_D-nuclease N-terminal</fullName>
    </submittedName>
</protein>
<keyword evidence="5 6" id="KW-0472">Membrane</keyword>
<keyword evidence="9" id="KW-1185">Reference proteome</keyword>
<sequence length="78" mass="8945">MARQRRRWQDLSDSQRRMVVVGAVVQIGLEMVALRDLRRRPADQVRGPKWVWVPAMSVNFVGPIAYFLVGRRRSPAAG</sequence>
<dbReference type="RefSeq" id="WP_091756200.1">
    <property type="nucleotide sequence ID" value="NZ_FOHB01000001.1"/>
</dbReference>
<dbReference type="Proteomes" id="UP000199019">
    <property type="component" value="Unassembled WGS sequence"/>
</dbReference>